<dbReference type="SUPFAM" id="SSF53041">
    <property type="entry name" value="Resolvase-like"/>
    <property type="match status" value="1"/>
</dbReference>
<comment type="caution">
    <text evidence="5">The sequence shown here is derived from an EMBL/GenBank/DDBJ whole genome shotgun (WGS) entry which is preliminary data.</text>
</comment>
<name>A0ABQ6Y164_STRFR</name>
<evidence type="ECO:0000313" key="6">
    <source>
        <dbReference type="Proteomes" id="UP000731519"/>
    </source>
</evidence>
<dbReference type="InterPro" id="IPR006119">
    <property type="entry name" value="Resolv_N"/>
</dbReference>
<dbReference type="InterPro" id="IPR036162">
    <property type="entry name" value="Resolvase-like_N_sf"/>
</dbReference>
<dbReference type="CDD" id="cd00338">
    <property type="entry name" value="Ser_Recombinase"/>
    <property type="match status" value="1"/>
</dbReference>
<sequence>MYPGVGEALFVGVDMQREDAEELAALGFTSDELRNMGLDRPAAGDPTDLVDVYLRRSKKREDLATLRGHLRDVVRWCRSESLGIRHVWFEQRSASKAQVRRDEFENAKAAVLAGRSKTLAVWKTDRLDRRGMGAVGGLLDDLDRRRARLVSISEGLDSSKGGRMVFAILSERAREEAKDIALRVQIGLDSHRIIGRAPGGRPPYGVMHVGNGKVGPNPKEYPTARAIAEALLQGQAGTAIAHRMTAEGKRTRTGRHWSANAISRMAQSPLWAGLVPYRERHTDEYGNPIDKWGWKAEPLIGPDGHPVSCGTGVVSLTEWYAIRTYFNTRTVRGVLGRHGAKQAGKLLTGIMKCPHCRIGVVSGGESYRCRTRMEGGASACPGTRTKADRADWEISQMWVGHVSALEPHDPVLHEIANRWLSYQDPEREERRKHVTAALEDAERRSAELDDAYYVAGRMKPDRYAALSSALAEQIDALRAELKELRRQADLTPLLDGVLLAEAWQAAELHDKRMLLRCAIADLTLLPSTGQGDRTPMIDRLAVEWVSPAVAPSED</sequence>
<keyword evidence="1" id="KW-0238">DNA-binding</keyword>
<feature type="domain" description="Recombinase" evidence="4">
    <location>
        <begin position="203"/>
        <end position="332"/>
    </location>
</feature>
<evidence type="ECO:0000313" key="5">
    <source>
        <dbReference type="EMBL" id="KAF0651735.1"/>
    </source>
</evidence>
<protein>
    <recommendedName>
        <fullName evidence="4">Recombinase domain-containing protein</fullName>
    </recommendedName>
</protein>
<dbReference type="Gene3D" id="3.90.1750.20">
    <property type="entry name" value="Putative Large Serine Recombinase, Chain B, Domain 2"/>
    <property type="match status" value="1"/>
</dbReference>
<dbReference type="InterPro" id="IPR011109">
    <property type="entry name" value="DNA_bind_recombinase_dom"/>
</dbReference>
<dbReference type="Pfam" id="PF07508">
    <property type="entry name" value="Recombinase"/>
    <property type="match status" value="1"/>
</dbReference>
<dbReference type="Gene3D" id="3.40.50.1390">
    <property type="entry name" value="Resolvase, N-terminal catalytic domain"/>
    <property type="match status" value="1"/>
</dbReference>
<dbReference type="EMBL" id="ASYR01000002">
    <property type="protein sequence ID" value="KAF0651735.1"/>
    <property type="molecule type" value="Genomic_DNA"/>
</dbReference>
<keyword evidence="3" id="KW-0175">Coiled coil</keyword>
<gene>
    <name evidence="5" type="ORF">K701_02015</name>
</gene>
<dbReference type="PANTHER" id="PTHR30461:SF2">
    <property type="entry name" value="SERINE RECOMBINASE PINE-RELATED"/>
    <property type="match status" value="1"/>
</dbReference>
<feature type="coiled-coil region" evidence="3">
    <location>
        <begin position="431"/>
        <end position="487"/>
    </location>
</feature>
<organism evidence="5 6">
    <name type="scientific">Streptomyces fradiae ATCC 10745 = DSM 40063</name>
    <dbReference type="NCBI Taxonomy" id="1319510"/>
    <lineage>
        <taxon>Bacteria</taxon>
        <taxon>Bacillati</taxon>
        <taxon>Actinomycetota</taxon>
        <taxon>Actinomycetes</taxon>
        <taxon>Kitasatosporales</taxon>
        <taxon>Streptomycetaceae</taxon>
        <taxon>Streptomyces</taxon>
    </lineage>
</organism>
<keyword evidence="6" id="KW-1185">Reference proteome</keyword>
<evidence type="ECO:0000259" key="4">
    <source>
        <dbReference type="PROSITE" id="PS51737"/>
    </source>
</evidence>
<dbReference type="InterPro" id="IPR038109">
    <property type="entry name" value="DNA_bind_recomb_sf"/>
</dbReference>
<evidence type="ECO:0000256" key="2">
    <source>
        <dbReference type="ARBA" id="ARBA00023172"/>
    </source>
</evidence>
<dbReference type="PROSITE" id="PS51737">
    <property type="entry name" value="RECOMBINASE_DNA_BIND"/>
    <property type="match status" value="1"/>
</dbReference>
<keyword evidence="2" id="KW-0233">DNA recombination</keyword>
<dbReference type="Proteomes" id="UP000731519">
    <property type="component" value="Unassembled WGS sequence"/>
</dbReference>
<proteinExistence type="predicted"/>
<reference evidence="5 6" key="1">
    <citation type="submission" date="2013-05" db="EMBL/GenBank/DDBJ databases">
        <title>Genome Sequence of Streptomyces fradiae.</title>
        <authorList>
            <person name="Kirby R."/>
        </authorList>
    </citation>
    <scope>NUCLEOTIDE SEQUENCE [LARGE SCALE GENOMIC DNA]</scope>
    <source>
        <strain evidence="5 6">ATCC 10745</strain>
    </source>
</reference>
<evidence type="ECO:0000256" key="1">
    <source>
        <dbReference type="ARBA" id="ARBA00023125"/>
    </source>
</evidence>
<dbReference type="Pfam" id="PF00239">
    <property type="entry name" value="Resolvase"/>
    <property type="match status" value="1"/>
</dbReference>
<accession>A0ABQ6Y164</accession>
<dbReference type="InterPro" id="IPR050639">
    <property type="entry name" value="SSR_resolvase"/>
</dbReference>
<evidence type="ECO:0000256" key="3">
    <source>
        <dbReference type="SAM" id="Coils"/>
    </source>
</evidence>
<dbReference type="PANTHER" id="PTHR30461">
    <property type="entry name" value="DNA-INVERTASE FROM LAMBDOID PROPHAGE"/>
    <property type="match status" value="1"/>
</dbReference>
<dbReference type="SMART" id="SM00857">
    <property type="entry name" value="Resolvase"/>
    <property type="match status" value="1"/>
</dbReference>